<keyword evidence="2" id="KW-0175">Coiled coil</keyword>
<dbReference type="KEGG" id="cam:101514413"/>
<sequence length="194" mass="21350">MAELQTKKETVSVPVPAPAEPPLAEAPPVDVVDKKALAPPPSAAEETKALAVVENEKTPVPVQKKATGGSLDRDIALAEIEKEKRLSNVKAWEESEKTKANNKAQKQLSSVAAWENSKKAAIEAQLRKIEEQLEKKKAEYGEKMKNKIAMVHKQAEEKRAIVEAKRSEEILKAEEMAAKYNATRTTPKKLLGCF</sequence>
<evidence type="ECO:0000256" key="1">
    <source>
        <dbReference type="ARBA" id="ARBA00005711"/>
    </source>
</evidence>
<evidence type="ECO:0000256" key="2">
    <source>
        <dbReference type="SAM" id="Coils"/>
    </source>
</evidence>
<dbReference type="AlphaFoldDB" id="A0A1S2YW06"/>
<feature type="compositionally biased region" description="Basic and acidic residues" evidence="3">
    <location>
        <begin position="1"/>
        <end position="10"/>
    </location>
</feature>
<evidence type="ECO:0000256" key="3">
    <source>
        <dbReference type="SAM" id="MobiDB-lite"/>
    </source>
</evidence>
<dbReference type="RefSeq" id="XP_004510806.1">
    <property type="nucleotide sequence ID" value="XM_004510749.3"/>
</dbReference>
<dbReference type="PANTHER" id="PTHR31775:SF44">
    <property type="entry name" value="CARBOXY-TERMINAL REGION REMORIN"/>
    <property type="match status" value="1"/>
</dbReference>
<evidence type="ECO:0000313" key="7">
    <source>
        <dbReference type="RefSeq" id="XP_004510806.1"/>
    </source>
</evidence>
<dbReference type="Pfam" id="PF03766">
    <property type="entry name" value="Remorin_N"/>
    <property type="match status" value="1"/>
</dbReference>
<feature type="domain" description="Remorin N-terminal" evidence="5">
    <location>
        <begin position="29"/>
        <end position="80"/>
    </location>
</feature>
<reference evidence="6" key="1">
    <citation type="journal article" date="2013" name="Nat. Biotechnol.">
        <title>Draft genome sequence of chickpea (Cicer arietinum) provides a resource for trait improvement.</title>
        <authorList>
            <person name="Varshney R.K."/>
            <person name="Song C."/>
            <person name="Saxena R.K."/>
            <person name="Azam S."/>
            <person name="Yu S."/>
            <person name="Sharpe A.G."/>
            <person name="Cannon S."/>
            <person name="Baek J."/>
            <person name="Rosen B.D."/>
            <person name="Tar'an B."/>
            <person name="Millan T."/>
            <person name="Zhang X."/>
            <person name="Ramsay L.D."/>
            <person name="Iwata A."/>
            <person name="Wang Y."/>
            <person name="Nelson W."/>
            <person name="Farmer A.D."/>
            <person name="Gaur P.M."/>
            <person name="Soderlund C."/>
            <person name="Penmetsa R.V."/>
            <person name="Xu C."/>
            <person name="Bharti A.K."/>
            <person name="He W."/>
            <person name="Winter P."/>
            <person name="Zhao S."/>
            <person name="Hane J.K."/>
            <person name="Carrasquilla-Garcia N."/>
            <person name="Condie J.A."/>
            <person name="Upadhyaya H.D."/>
            <person name="Luo M.C."/>
            <person name="Thudi M."/>
            <person name="Gowda C.L."/>
            <person name="Singh N.P."/>
            <person name="Lichtenzveig J."/>
            <person name="Gali K.K."/>
            <person name="Rubio J."/>
            <person name="Nadarajan N."/>
            <person name="Dolezel J."/>
            <person name="Bansal K.C."/>
            <person name="Xu X."/>
            <person name="Edwards D."/>
            <person name="Zhang G."/>
            <person name="Kahl G."/>
            <person name="Gil J."/>
            <person name="Singh K.B."/>
            <person name="Datta S.K."/>
            <person name="Jackson S.A."/>
            <person name="Wang J."/>
            <person name="Cook D.R."/>
        </authorList>
    </citation>
    <scope>NUCLEOTIDE SEQUENCE [LARGE SCALE GENOMIC DNA]</scope>
    <source>
        <strain evidence="6">cv. CDC Frontier</strain>
    </source>
</reference>
<protein>
    <submittedName>
        <fullName evidence="7">Remorin-like</fullName>
    </submittedName>
</protein>
<keyword evidence="6" id="KW-1185">Reference proteome</keyword>
<dbReference type="PANTHER" id="PTHR31775">
    <property type="entry name" value="OS02G0117200 PROTEIN"/>
    <property type="match status" value="1"/>
</dbReference>
<organism evidence="6 7">
    <name type="scientific">Cicer arietinum</name>
    <name type="common">Chickpea</name>
    <name type="synonym">Garbanzo</name>
    <dbReference type="NCBI Taxonomy" id="3827"/>
    <lineage>
        <taxon>Eukaryota</taxon>
        <taxon>Viridiplantae</taxon>
        <taxon>Streptophyta</taxon>
        <taxon>Embryophyta</taxon>
        <taxon>Tracheophyta</taxon>
        <taxon>Spermatophyta</taxon>
        <taxon>Magnoliopsida</taxon>
        <taxon>eudicotyledons</taxon>
        <taxon>Gunneridae</taxon>
        <taxon>Pentapetalae</taxon>
        <taxon>rosids</taxon>
        <taxon>fabids</taxon>
        <taxon>Fabales</taxon>
        <taxon>Fabaceae</taxon>
        <taxon>Papilionoideae</taxon>
        <taxon>50 kb inversion clade</taxon>
        <taxon>NPAAA clade</taxon>
        <taxon>Hologalegina</taxon>
        <taxon>IRL clade</taxon>
        <taxon>Cicereae</taxon>
        <taxon>Cicer</taxon>
    </lineage>
</organism>
<dbReference type="Proteomes" id="UP000087171">
    <property type="component" value="Chromosome Ca7"/>
</dbReference>
<dbReference type="GeneID" id="101514413"/>
<feature type="domain" description="Remorin C-terminal" evidence="4">
    <location>
        <begin position="84"/>
        <end position="189"/>
    </location>
</feature>
<dbReference type="eggNOG" id="ENOG502RXGE">
    <property type="taxonomic scope" value="Eukaryota"/>
</dbReference>
<feature type="coiled-coil region" evidence="2">
    <location>
        <begin position="119"/>
        <end position="146"/>
    </location>
</feature>
<dbReference type="Pfam" id="PF03763">
    <property type="entry name" value="Remorin_C"/>
    <property type="match status" value="1"/>
</dbReference>
<feature type="compositionally biased region" description="Pro residues" evidence="3">
    <location>
        <begin position="15"/>
        <end position="25"/>
    </location>
</feature>
<evidence type="ECO:0000259" key="5">
    <source>
        <dbReference type="Pfam" id="PF03766"/>
    </source>
</evidence>
<evidence type="ECO:0000259" key="4">
    <source>
        <dbReference type="Pfam" id="PF03763"/>
    </source>
</evidence>
<dbReference type="InterPro" id="IPR005516">
    <property type="entry name" value="Remorin_C"/>
</dbReference>
<comment type="similarity">
    <text evidence="1">Belongs to the remorin family.</text>
</comment>
<name>A0A1S2YW06_CICAR</name>
<reference evidence="7" key="2">
    <citation type="submission" date="2025-08" db="UniProtKB">
        <authorList>
            <consortium name="RefSeq"/>
        </authorList>
    </citation>
    <scope>IDENTIFICATION</scope>
    <source>
        <tissue evidence="7">Etiolated seedlings</tissue>
    </source>
</reference>
<gene>
    <name evidence="7" type="primary">LOC101514413</name>
</gene>
<feature type="region of interest" description="Disordered" evidence="3">
    <location>
        <begin position="1"/>
        <end position="46"/>
    </location>
</feature>
<accession>A0A1S2YW06</accession>
<dbReference type="STRING" id="3827.A0A1S2YW06"/>
<proteinExistence type="inferred from homology"/>
<dbReference type="InterPro" id="IPR005518">
    <property type="entry name" value="Remorin_N"/>
</dbReference>
<evidence type="ECO:0000313" key="6">
    <source>
        <dbReference type="Proteomes" id="UP000087171"/>
    </source>
</evidence>
<dbReference type="OrthoDB" id="684343at2759"/>
<dbReference type="PaxDb" id="3827-XP_004510806.1"/>